<proteinExistence type="predicted"/>
<dbReference type="OrthoDB" id="9809999at2"/>
<evidence type="ECO:0000256" key="1">
    <source>
        <dbReference type="SAM" id="MobiDB-lite"/>
    </source>
</evidence>
<dbReference type="InterPro" id="IPR019195">
    <property type="entry name" value="ABC_ATPase_put"/>
</dbReference>
<gene>
    <name evidence="5" type="ORF">CLAC_03835</name>
</gene>
<reference evidence="5 6" key="1">
    <citation type="submission" date="2013-10" db="EMBL/GenBank/DDBJ databases">
        <title>Complete genome sequence of Corynebacterium lactis DSM 45799(T), isolated from raw cow milk.</title>
        <authorList>
            <person name="Ruckert C."/>
            <person name="Albersmeier A."/>
            <person name="Lipski A."/>
            <person name="Kalinowski J."/>
        </authorList>
    </citation>
    <scope>NUCLEOTIDE SEQUENCE [LARGE SCALE GENOMIC DNA]</scope>
    <source>
        <strain evidence="5 6">RW2-5</strain>
    </source>
</reference>
<sequence length="574" mass="61990">MPSDLHRRLTSLDGKSYGAYKSLRGPHKLEVPRTRGSSTQAADVTLIIDKVQSDPYAPPSRARVRISVADLPFDGASIESPGHFSTAELDYLCRRLARAVGNRGLHIDRPGQQVLPRTAVTELHGNDGGGVGKRGDELQICLEIQLPARGRRIMGREAARLICEDLPRALADAIFSAPARELDAAASLEYDQACLRTAVAEAGLIGFIPDRAILPRRAGNSEQPKPGAKPFTAPETLARKFELPSGRSVRGMGIPRGVTLIVGGGYHGKSTLLSALVTGVYDHIEGDGRELVVADSTAVALRAEDGRAITGVDISPFINGLPSGDDTTRFSTTNASGSTSQAAGLVEALQVGSRVLLIDEDTSATNFMIRDERMRALVPDEREPITPLVARVRELWDEQGVSTVIVAGGSGAFIDVADTVIAMDSYQARDVTERARVLRKGSVSETSASAFAQDARRFITADRPGKSSKNGRPPKPPHARCRELIQYGREDLDLRAVSQIMDSSQTEAIARILNRVVERLDGNADLANVLAEEYVDFCHSTFDDAADNRHTGRLARPRIHEVAAAINRLRNLRV</sequence>
<accession>A0A0K2GZ71</accession>
<dbReference type="AlphaFoldDB" id="A0A0K2GZ71"/>
<evidence type="ECO:0000313" key="6">
    <source>
        <dbReference type="Proteomes" id="UP000058446"/>
    </source>
</evidence>
<evidence type="ECO:0000259" key="4">
    <source>
        <dbReference type="Pfam" id="PF21117"/>
    </source>
</evidence>
<dbReference type="InterPro" id="IPR049069">
    <property type="entry name" value="MRB1590-like_C"/>
</dbReference>
<feature type="domain" description="MRB1590-like C-terminal" evidence="4">
    <location>
        <begin position="482"/>
        <end position="574"/>
    </location>
</feature>
<dbReference type="Gene3D" id="3.40.50.300">
    <property type="entry name" value="P-loop containing nucleotide triphosphate hydrolases"/>
    <property type="match status" value="1"/>
</dbReference>
<dbReference type="KEGG" id="clw:CLAC_03835"/>
<dbReference type="RefSeq" id="WP_053411762.1">
    <property type="nucleotide sequence ID" value="NZ_CP006841.1"/>
</dbReference>
<dbReference type="PANTHER" id="PTHR38149:SF1">
    <property type="entry name" value="ATPASE"/>
    <property type="match status" value="1"/>
</dbReference>
<dbReference type="PATRIC" id="fig|1408189.4.peg.766"/>
<keyword evidence="6" id="KW-1185">Reference proteome</keyword>
<feature type="region of interest" description="Disordered" evidence="1">
    <location>
        <begin position="459"/>
        <end position="479"/>
    </location>
</feature>
<dbReference type="Pfam" id="PF21117">
    <property type="entry name" value="MRB1590_C"/>
    <property type="match status" value="1"/>
</dbReference>
<feature type="domain" description="ATPase of the ABC class N-terminal" evidence="3">
    <location>
        <begin position="4"/>
        <end position="174"/>
    </location>
</feature>
<protein>
    <submittedName>
        <fullName evidence="5">ATPase</fullName>
    </submittedName>
</protein>
<dbReference type="Proteomes" id="UP000058446">
    <property type="component" value="Chromosome"/>
</dbReference>
<dbReference type="SUPFAM" id="SSF52540">
    <property type="entry name" value="P-loop containing nucleoside triphosphate hydrolases"/>
    <property type="match status" value="1"/>
</dbReference>
<evidence type="ECO:0000259" key="3">
    <source>
        <dbReference type="Pfam" id="PF20446"/>
    </source>
</evidence>
<dbReference type="PANTHER" id="PTHR38149">
    <property type="entry name" value="ATPASE"/>
    <property type="match status" value="1"/>
</dbReference>
<organism evidence="5 6">
    <name type="scientific">Corynebacterium lactis RW2-5</name>
    <dbReference type="NCBI Taxonomy" id="1408189"/>
    <lineage>
        <taxon>Bacteria</taxon>
        <taxon>Bacillati</taxon>
        <taxon>Actinomycetota</taxon>
        <taxon>Actinomycetes</taxon>
        <taxon>Mycobacteriales</taxon>
        <taxon>Corynebacteriaceae</taxon>
        <taxon>Corynebacterium</taxon>
    </lineage>
</organism>
<evidence type="ECO:0000259" key="2">
    <source>
        <dbReference type="Pfam" id="PF09818"/>
    </source>
</evidence>
<dbReference type="STRING" id="1408189.CLAC_03835"/>
<evidence type="ECO:0000313" key="5">
    <source>
        <dbReference type="EMBL" id="ALA66983.1"/>
    </source>
</evidence>
<dbReference type="InterPro" id="IPR046834">
    <property type="entry name" value="ABC_ATPase_C"/>
</dbReference>
<name>A0A0K2GZ71_9CORY</name>
<dbReference type="Pfam" id="PF09818">
    <property type="entry name" value="ABC_ATPase"/>
    <property type="match status" value="1"/>
</dbReference>
<dbReference type="EMBL" id="CP006841">
    <property type="protein sequence ID" value="ALA66983.1"/>
    <property type="molecule type" value="Genomic_DNA"/>
</dbReference>
<dbReference type="Pfam" id="PF20446">
    <property type="entry name" value="ABC_N"/>
    <property type="match status" value="1"/>
</dbReference>
<dbReference type="InterPro" id="IPR027417">
    <property type="entry name" value="P-loop_NTPase"/>
</dbReference>
<feature type="domain" description="ATPase of the ABC class C-terminal" evidence="2">
    <location>
        <begin position="180"/>
        <end position="447"/>
    </location>
</feature>
<dbReference type="InterPro" id="IPR046833">
    <property type="entry name" value="ABC_N"/>
</dbReference>